<keyword evidence="1 4" id="KW-0349">Heme</keyword>
<feature type="transmembrane region" description="Helical" evidence="5">
    <location>
        <begin position="6"/>
        <end position="23"/>
    </location>
</feature>
<evidence type="ECO:0000256" key="4">
    <source>
        <dbReference type="PROSITE-ProRule" id="PRU00433"/>
    </source>
</evidence>
<keyword evidence="3 4" id="KW-0408">Iron</keyword>
<reference evidence="7 8" key="1">
    <citation type="submission" date="2016-11" db="EMBL/GenBank/DDBJ databases">
        <title>Draft Genome Sequences of Nine Cyanobacterial Strains from Diverse Habitats.</title>
        <authorList>
            <person name="Zhu T."/>
            <person name="Hou S."/>
            <person name="Lu X."/>
            <person name="Hess W.R."/>
        </authorList>
    </citation>
    <scope>NUCLEOTIDE SEQUENCE [LARGE SCALE GENOMIC DNA]</scope>
    <source>
        <strain evidence="7 8">NIES-593</strain>
    </source>
</reference>
<feature type="domain" description="Cytochrome c" evidence="6">
    <location>
        <begin position="300"/>
        <end position="475"/>
    </location>
</feature>
<dbReference type="GO" id="GO:0004130">
    <property type="term" value="F:cytochrome-c peroxidase activity"/>
    <property type="evidence" value="ECO:0007669"/>
    <property type="project" value="TreeGrafter"/>
</dbReference>
<keyword evidence="2 4" id="KW-0479">Metal-binding</keyword>
<sequence length="475" mass="53236">MFVGGVVVVAALIVFILVLPIISNNGSVRYADINEHFKYGSIGGEKANGIPYWIWKVLPVVFADKLPGEGYTSLGFIQEPGQDLPIGFSKSKIGFERVAQNCATCHAGSLRETPDSQPQIITTMPSNTVNLGAYIQFLSDIAIDERFNARELMPQIEAIGAKLNPLEKLVYRFFAIPQTRDALLLQRSKFAFMDDQSEYGPGRVDTFTGYKTRQFNFPIEKLSKDELNGIADFPIIWQQRPRQGMQLHWDGNNDSIDERNNSAALALVTPTTIDFDAIHRVKDWLLDLPAPRYPYSIDEELAAVGKPIFENTCASCHAFGGSGVGKVVPIEEIGTDPGRLDSYTYETLSNQNTLFTDVSYRGVDRRFQHFRKTNGYANMPLDGVWLRAPYLHNGSVPTLRDLLEAPEKRPKVFYRGYDVFDQKNVGFVSNVASEGNKQYFKFDTTLPGNSNSGHLYGTDFSSEDKEALVEYMKKL</sequence>
<dbReference type="InterPro" id="IPR051395">
    <property type="entry name" value="Cytochrome_c_Peroxidase/MauG"/>
</dbReference>
<dbReference type="SUPFAM" id="SSF46626">
    <property type="entry name" value="Cytochrome c"/>
    <property type="match status" value="1"/>
</dbReference>
<keyword evidence="5" id="KW-0472">Membrane</keyword>
<dbReference type="GO" id="GO:0020037">
    <property type="term" value="F:heme binding"/>
    <property type="evidence" value="ECO:0007669"/>
    <property type="project" value="InterPro"/>
</dbReference>
<evidence type="ECO:0000259" key="6">
    <source>
        <dbReference type="PROSITE" id="PS51007"/>
    </source>
</evidence>
<evidence type="ECO:0000313" key="8">
    <source>
        <dbReference type="Proteomes" id="UP000186868"/>
    </source>
</evidence>
<organism evidence="7 8">
    <name type="scientific">Hydrococcus rivularis NIES-593</name>
    <dbReference type="NCBI Taxonomy" id="1921803"/>
    <lineage>
        <taxon>Bacteria</taxon>
        <taxon>Bacillati</taxon>
        <taxon>Cyanobacteriota</taxon>
        <taxon>Cyanophyceae</taxon>
        <taxon>Pleurocapsales</taxon>
        <taxon>Hydrococcaceae</taxon>
        <taxon>Hydrococcus</taxon>
    </lineage>
</organism>
<comment type="caution">
    <text evidence="7">The sequence shown here is derived from an EMBL/GenBank/DDBJ whole genome shotgun (WGS) entry which is preliminary data.</text>
</comment>
<evidence type="ECO:0000313" key="7">
    <source>
        <dbReference type="EMBL" id="OKH21110.1"/>
    </source>
</evidence>
<keyword evidence="5" id="KW-0812">Transmembrane</keyword>
<dbReference type="GO" id="GO:0009055">
    <property type="term" value="F:electron transfer activity"/>
    <property type="evidence" value="ECO:0007669"/>
    <property type="project" value="InterPro"/>
</dbReference>
<dbReference type="PROSITE" id="PS51007">
    <property type="entry name" value="CYTC"/>
    <property type="match status" value="1"/>
</dbReference>
<dbReference type="PANTHER" id="PTHR30600">
    <property type="entry name" value="CYTOCHROME C PEROXIDASE-RELATED"/>
    <property type="match status" value="1"/>
</dbReference>
<evidence type="ECO:0000256" key="1">
    <source>
        <dbReference type="ARBA" id="ARBA00022617"/>
    </source>
</evidence>
<dbReference type="PANTHER" id="PTHR30600:SF9">
    <property type="entry name" value="BLR7738 PROTEIN"/>
    <property type="match status" value="1"/>
</dbReference>
<gene>
    <name evidence="7" type="ORF">NIES593_16690</name>
</gene>
<dbReference type="EMBL" id="MRCB01000023">
    <property type="protein sequence ID" value="OKH21110.1"/>
    <property type="molecule type" value="Genomic_DNA"/>
</dbReference>
<dbReference type="AlphaFoldDB" id="A0A1U7HC04"/>
<evidence type="ECO:0000256" key="5">
    <source>
        <dbReference type="SAM" id="Phobius"/>
    </source>
</evidence>
<dbReference type="Proteomes" id="UP000186868">
    <property type="component" value="Unassembled WGS sequence"/>
</dbReference>
<dbReference type="Gene3D" id="1.10.760.10">
    <property type="entry name" value="Cytochrome c-like domain"/>
    <property type="match status" value="1"/>
</dbReference>
<proteinExistence type="predicted"/>
<accession>A0A1U7HC04</accession>
<dbReference type="STRING" id="1921803.NIES593_16690"/>
<dbReference type="OrthoDB" id="417271at2"/>
<evidence type="ECO:0000256" key="3">
    <source>
        <dbReference type="ARBA" id="ARBA00023004"/>
    </source>
</evidence>
<dbReference type="InterPro" id="IPR009056">
    <property type="entry name" value="Cyt_c-like_dom"/>
</dbReference>
<name>A0A1U7HC04_9CYAN</name>
<keyword evidence="5" id="KW-1133">Transmembrane helix</keyword>
<keyword evidence="8" id="KW-1185">Reference proteome</keyword>
<protein>
    <recommendedName>
        <fullName evidence="6">Cytochrome c domain-containing protein</fullName>
    </recommendedName>
</protein>
<dbReference type="Pfam" id="PF21419">
    <property type="entry name" value="RoxA-like_Cyt-c"/>
    <property type="match status" value="1"/>
</dbReference>
<dbReference type="GO" id="GO:0046872">
    <property type="term" value="F:metal ion binding"/>
    <property type="evidence" value="ECO:0007669"/>
    <property type="project" value="UniProtKB-KW"/>
</dbReference>
<dbReference type="InterPro" id="IPR036909">
    <property type="entry name" value="Cyt_c-like_dom_sf"/>
</dbReference>
<evidence type="ECO:0000256" key="2">
    <source>
        <dbReference type="ARBA" id="ARBA00022723"/>
    </source>
</evidence>